<dbReference type="eggNOG" id="COG1846">
    <property type="taxonomic scope" value="Bacteria"/>
</dbReference>
<dbReference type="HOGENOM" id="CLU_083287_27_4_9"/>
<protein>
    <submittedName>
        <fullName evidence="5">Transcriptional regulator</fullName>
    </submittedName>
</protein>
<dbReference type="InterPro" id="IPR036388">
    <property type="entry name" value="WH-like_DNA-bd_sf"/>
</dbReference>
<feature type="domain" description="HTH marR-type" evidence="4">
    <location>
        <begin position="12"/>
        <end position="151"/>
    </location>
</feature>
<gene>
    <name evidence="5" type="ordered locus">Theco_3940</name>
</gene>
<dbReference type="PANTHER" id="PTHR42756:SF1">
    <property type="entry name" value="TRANSCRIPTIONAL REPRESSOR OF EMRAB OPERON"/>
    <property type="match status" value="1"/>
</dbReference>
<evidence type="ECO:0000256" key="2">
    <source>
        <dbReference type="ARBA" id="ARBA00023125"/>
    </source>
</evidence>
<dbReference type="GO" id="GO:0003677">
    <property type="term" value="F:DNA binding"/>
    <property type="evidence" value="ECO:0007669"/>
    <property type="project" value="UniProtKB-KW"/>
</dbReference>
<dbReference type="Pfam" id="PF12802">
    <property type="entry name" value="MarR_2"/>
    <property type="match status" value="1"/>
</dbReference>
<dbReference type="PRINTS" id="PR00598">
    <property type="entry name" value="HTHMARR"/>
</dbReference>
<dbReference type="GO" id="GO:0003700">
    <property type="term" value="F:DNA-binding transcription factor activity"/>
    <property type="evidence" value="ECO:0007669"/>
    <property type="project" value="InterPro"/>
</dbReference>
<keyword evidence="2" id="KW-0238">DNA-binding</keyword>
<dbReference type="InterPro" id="IPR000835">
    <property type="entry name" value="HTH_MarR-typ"/>
</dbReference>
<evidence type="ECO:0000256" key="1">
    <source>
        <dbReference type="ARBA" id="ARBA00023015"/>
    </source>
</evidence>
<evidence type="ECO:0000313" key="5">
    <source>
        <dbReference type="EMBL" id="AGA59947.1"/>
    </source>
</evidence>
<sequence>MKREAGDGQMDQDLLASIIKRYEEATYRMHRRVNALLRRCIGDEDITLDQYLVIRYLRMKGRSISSELADVFGVGKSSITAIMTRLSDKRLIERIPDVKDRRVIYLSLTEAGRKLAEMIDDRIRERLSTVMNQISREEALQFVGTCEKVAEVLADMEGRGRATI</sequence>
<evidence type="ECO:0000313" key="6">
    <source>
        <dbReference type="Proteomes" id="UP000010795"/>
    </source>
</evidence>
<accession>L0EKA1</accession>
<dbReference type="EMBL" id="CP003255">
    <property type="protein sequence ID" value="AGA59947.1"/>
    <property type="molecule type" value="Genomic_DNA"/>
</dbReference>
<dbReference type="Proteomes" id="UP000010795">
    <property type="component" value="Chromosome"/>
</dbReference>
<evidence type="ECO:0000256" key="3">
    <source>
        <dbReference type="ARBA" id="ARBA00023163"/>
    </source>
</evidence>
<name>L0EKA1_THECK</name>
<proteinExistence type="predicted"/>
<dbReference type="STRING" id="717605.Theco_3940"/>
<evidence type="ECO:0000259" key="4">
    <source>
        <dbReference type="PROSITE" id="PS50995"/>
    </source>
</evidence>
<dbReference type="Gene3D" id="1.10.10.10">
    <property type="entry name" value="Winged helix-like DNA-binding domain superfamily/Winged helix DNA-binding domain"/>
    <property type="match status" value="1"/>
</dbReference>
<dbReference type="RefSeq" id="WP_015256661.1">
    <property type="nucleotide sequence ID" value="NC_019897.1"/>
</dbReference>
<dbReference type="InterPro" id="IPR036390">
    <property type="entry name" value="WH_DNA-bd_sf"/>
</dbReference>
<dbReference type="SMART" id="SM00347">
    <property type="entry name" value="HTH_MARR"/>
    <property type="match status" value="1"/>
</dbReference>
<dbReference type="PROSITE" id="PS50995">
    <property type="entry name" value="HTH_MARR_2"/>
    <property type="match status" value="1"/>
</dbReference>
<dbReference type="SUPFAM" id="SSF46785">
    <property type="entry name" value="Winged helix' DNA-binding domain"/>
    <property type="match status" value="1"/>
</dbReference>
<dbReference type="KEGG" id="tco:Theco_3940"/>
<organism evidence="5 6">
    <name type="scientific">Thermobacillus composti (strain DSM 18247 / JCM 13945 / KWC4)</name>
    <dbReference type="NCBI Taxonomy" id="717605"/>
    <lineage>
        <taxon>Bacteria</taxon>
        <taxon>Bacillati</taxon>
        <taxon>Bacillota</taxon>
        <taxon>Bacilli</taxon>
        <taxon>Bacillales</taxon>
        <taxon>Paenibacillaceae</taxon>
        <taxon>Thermobacillus</taxon>
    </lineage>
</organism>
<reference evidence="6" key="1">
    <citation type="submission" date="2012-01" db="EMBL/GenBank/DDBJ databases">
        <title>Complete sequence of chromosome of Thermobacillus composti KWC4.</title>
        <authorList>
            <person name="Lucas S."/>
            <person name="Han J."/>
            <person name="Lapidus A."/>
            <person name="Cheng J.-F."/>
            <person name="Goodwin L."/>
            <person name="Pitluck S."/>
            <person name="Peters L."/>
            <person name="Ovchinnikova G."/>
            <person name="Teshima H."/>
            <person name="Detter J.C."/>
            <person name="Han C."/>
            <person name="Tapia R."/>
            <person name="Land M."/>
            <person name="Hauser L."/>
            <person name="Kyrpides N."/>
            <person name="Ivanova N."/>
            <person name="Pagani I."/>
            <person name="Anderson I."/>
            <person name="Woyke T."/>
        </authorList>
    </citation>
    <scope>NUCLEOTIDE SEQUENCE [LARGE SCALE GENOMIC DNA]</scope>
    <source>
        <strain evidence="6">DSM 18247 / JCM 13945 / KWC4</strain>
    </source>
</reference>
<keyword evidence="1" id="KW-0805">Transcription regulation</keyword>
<keyword evidence="6" id="KW-1185">Reference proteome</keyword>
<dbReference type="PANTHER" id="PTHR42756">
    <property type="entry name" value="TRANSCRIPTIONAL REGULATOR, MARR"/>
    <property type="match status" value="1"/>
</dbReference>
<keyword evidence="3" id="KW-0804">Transcription</keyword>
<dbReference type="AlphaFoldDB" id="L0EKA1"/>